<feature type="non-terminal residue" evidence="1">
    <location>
        <position position="1"/>
    </location>
</feature>
<proteinExistence type="predicted"/>
<organism evidence="1 2">
    <name type="scientific">Callosobruchus maculatus</name>
    <name type="common">Southern cowpea weevil</name>
    <name type="synonym">Pulse bruchid</name>
    <dbReference type="NCBI Taxonomy" id="64391"/>
    <lineage>
        <taxon>Eukaryota</taxon>
        <taxon>Metazoa</taxon>
        <taxon>Ecdysozoa</taxon>
        <taxon>Arthropoda</taxon>
        <taxon>Hexapoda</taxon>
        <taxon>Insecta</taxon>
        <taxon>Pterygota</taxon>
        <taxon>Neoptera</taxon>
        <taxon>Endopterygota</taxon>
        <taxon>Coleoptera</taxon>
        <taxon>Polyphaga</taxon>
        <taxon>Cucujiformia</taxon>
        <taxon>Chrysomeloidea</taxon>
        <taxon>Chrysomelidae</taxon>
        <taxon>Bruchinae</taxon>
        <taxon>Bruchini</taxon>
        <taxon>Callosobruchus</taxon>
    </lineage>
</organism>
<reference evidence="1 2" key="1">
    <citation type="submission" date="2019-01" db="EMBL/GenBank/DDBJ databases">
        <authorList>
            <person name="Sayadi A."/>
        </authorList>
    </citation>
    <scope>NUCLEOTIDE SEQUENCE [LARGE SCALE GENOMIC DNA]</scope>
</reference>
<dbReference type="AlphaFoldDB" id="A0A653DPJ5"/>
<evidence type="ECO:0000313" key="1">
    <source>
        <dbReference type="EMBL" id="VEN62122.1"/>
    </source>
</evidence>
<evidence type="ECO:0000313" key="2">
    <source>
        <dbReference type="Proteomes" id="UP000410492"/>
    </source>
</evidence>
<accession>A0A653DPJ5</accession>
<evidence type="ECO:0008006" key="3">
    <source>
        <dbReference type="Google" id="ProtNLM"/>
    </source>
</evidence>
<name>A0A653DPJ5_CALMS</name>
<protein>
    <recommendedName>
        <fullName evidence="3">MADF domain-containing protein</fullName>
    </recommendedName>
</protein>
<gene>
    <name evidence="1" type="ORF">CALMAC_LOCUS19318</name>
</gene>
<sequence>EHKEKISWLVDADLRVYQGVPDYYEKHLEEDAWAEIGSSLGTTGEGRKLKKIKVMELGKDWLEFKSLENLVSTIYFDDLDQLVDLNQSDPDNLGIWTIPSVALQLSASNQQMDMEIASVMFGERANLYSHNFSTRAQEGRNCFSVDQNFLCCEQSSLHQIDQRSIVIAKMFDFNYRKNIYSIIYILRGRSVCLNICLSFCKRCTNLDRI</sequence>
<dbReference type="EMBL" id="CAACVG010013591">
    <property type="protein sequence ID" value="VEN62122.1"/>
    <property type="molecule type" value="Genomic_DNA"/>
</dbReference>
<keyword evidence="2" id="KW-1185">Reference proteome</keyword>
<dbReference type="Proteomes" id="UP000410492">
    <property type="component" value="Unassembled WGS sequence"/>
</dbReference>